<accession>A0A4Q7YSZ6</accession>
<gene>
    <name evidence="1" type="ORF">BDD14_1398</name>
</gene>
<evidence type="ECO:0000313" key="2">
    <source>
        <dbReference type="Proteomes" id="UP000292958"/>
    </source>
</evidence>
<proteinExistence type="predicted"/>
<organism evidence="1 2">
    <name type="scientific">Edaphobacter modestus</name>
    <dbReference type="NCBI Taxonomy" id="388466"/>
    <lineage>
        <taxon>Bacteria</taxon>
        <taxon>Pseudomonadati</taxon>
        <taxon>Acidobacteriota</taxon>
        <taxon>Terriglobia</taxon>
        <taxon>Terriglobales</taxon>
        <taxon>Acidobacteriaceae</taxon>
        <taxon>Edaphobacter</taxon>
    </lineage>
</organism>
<dbReference type="RefSeq" id="WP_130418121.1">
    <property type="nucleotide sequence ID" value="NZ_SHKW01000001.1"/>
</dbReference>
<evidence type="ECO:0000313" key="1">
    <source>
        <dbReference type="EMBL" id="RZU39985.1"/>
    </source>
</evidence>
<dbReference type="AlphaFoldDB" id="A0A4Q7YSZ6"/>
<dbReference type="EMBL" id="SHKW01000001">
    <property type="protein sequence ID" value="RZU39985.1"/>
    <property type="molecule type" value="Genomic_DNA"/>
</dbReference>
<name>A0A4Q7YSZ6_9BACT</name>
<comment type="caution">
    <text evidence="1">The sequence shown here is derived from an EMBL/GenBank/DDBJ whole genome shotgun (WGS) entry which is preliminary data.</text>
</comment>
<protein>
    <submittedName>
        <fullName evidence="1">Uncharacterized protein</fullName>
    </submittedName>
</protein>
<dbReference type="Proteomes" id="UP000292958">
    <property type="component" value="Unassembled WGS sequence"/>
</dbReference>
<keyword evidence="2" id="KW-1185">Reference proteome</keyword>
<reference evidence="1 2" key="1">
    <citation type="submission" date="2019-02" db="EMBL/GenBank/DDBJ databases">
        <title>Genomic Encyclopedia of Archaeal and Bacterial Type Strains, Phase II (KMG-II): from individual species to whole genera.</title>
        <authorList>
            <person name="Goeker M."/>
        </authorList>
    </citation>
    <scope>NUCLEOTIDE SEQUENCE [LARGE SCALE GENOMIC DNA]</scope>
    <source>
        <strain evidence="1 2">DSM 18101</strain>
    </source>
</reference>
<sequence>MTKTNISLYDNLLSMDWRPRLDRVSTRNAKRTDLRARNSFQIQGVAQVPQIAVANFHLTNLGQPTETFERHFGKILGSSSYFPNRRIQLRARSSSNQEHLHPWACGNSLFRQAFSLVLPIKPTPIENITTTFPILGVYSISSIR</sequence>